<proteinExistence type="predicted"/>
<name>A0AAX3WX30_9BACI</name>
<evidence type="ECO:0000313" key="2">
    <source>
        <dbReference type="Proteomes" id="UP001178322"/>
    </source>
</evidence>
<evidence type="ECO:0000313" key="1">
    <source>
        <dbReference type="EMBL" id="WHY51333.1"/>
    </source>
</evidence>
<dbReference type="EMBL" id="CP126101">
    <property type="protein sequence ID" value="WHY51333.1"/>
    <property type="molecule type" value="Genomic_DNA"/>
</dbReference>
<sequence>MSEFEKIEHITQQFIKEQLANLSNYNSDKNNSFAFLEKGTLNLLIAYLISEEKPKKQEFKNDEFDKQLVKQLDEVIEESKKQFEEVMSMLGKFS</sequence>
<accession>A0AAX3WX30</accession>
<dbReference type="AlphaFoldDB" id="A0AAX3WX30"/>
<gene>
    <name evidence="1" type="ORF">QNH24_24245</name>
</gene>
<dbReference type="Proteomes" id="UP001178322">
    <property type="component" value="Chromosome"/>
</dbReference>
<dbReference type="RefSeq" id="WP_283869915.1">
    <property type="nucleotide sequence ID" value="NZ_CP126101.1"/>
</dbReference>
<reference evidence="1" key="1">
    <citation type="submission" date="2023-05" db="EMBL/GenBank/DDBJ databases">
        <title>Comparative genomics of Bacillaceae isolates and their secondary metabolite potential.</title>
        <authorList>
            <person name="Song L."/>
            <person name="Nielsen L.J."/>
            <person name="Mohite O."/>
            <person name="Xu X."/>
            <person name="Weber T."/>
            <person name="Kovacs A.T."/>
        </authorList>
    </citation>
    <scope>NUCLEOTIDE SEQUENCE</scope>
    <source>
        <strain evidence="1">LY1</strain>
    </source>
</reference>
<protein>
    <submittedName>
        <fullName evidence="1">Uncharacterized protein</fullName>
    </submittedName>
</protein>
<organism evidence="1 2">
    <name type="scientific">Lysinibacillus pakistanensis</name>
    <dbReference type="NCBI Taxonomy" id="759811"/>
    <lineage>
        <taxon>Bacteria</taxon>
        <taxon>Bacillati</taxon>
        <taxon>Bacillota</taxon>
        <taxon>Bacilli</taxon>
        <taxon>Bacillales</taxon>
        <taxon>Bacillaceae</taxon>
        <taxon>Lysinibacillus</taxon>
    </lineage>
</organism>